<dbReference type="SUPFAM" id="SSF89447">
    <property type="entry name" value="AbrB/MazE/MraZ-like"/>
    <property type="match status" value="1"/>
</dbReference>
<dbReference type="InterPro" id="IPR007159">
    <property type="entry name" value="SpoVT-AbrB_dom"/>
</dbReference>
<evidence type="ECO:0000313" key="3">
    <source>
        <dbReference type="EMBL" id="MSS41817.1"/>
    </source>
</evidence>
<dbReference type="AlphaFoldDB" id="A0A844FBD3"/>
<dbReference type="NCBIfam" id="TIGR01439">
    <property type="entry name" value="lp_hng_hel_AbrB"/>
    <property type="match status" value="1"/>
</dbReference>
<dbReference type="Proteomes" id="UP000462363">
    <property type="component" value="Unassembled WGS sequence"/>
</dbReference>
<comment type="caution">
    <text evidence="3">The sequence shown here is derived from an EMBL/GenBank/DDBJ whole genome shotgun (WGS) entry which is preliminary data.</text>
</comment>
<dbReference type="GO" id="GO:0003677">
    <property type="term" value="F:DNA binding"/>
    <property type="evidence" value="ECO:0007669"/>
    <property type="project" value="UniProtKB-UniRule"/>
</dbReference>
<evidence type="ECO:0000256" key="1">
    <source>
        <dbReference type="PROSITE-ProRule" id="PRU01076"/>
    </source>
</evidence>
<proteinExistence type="predicted"/>
<dbReference type="RefSeq" id="WP_154322851.1">
    <property type="nucleotide sequence ID" value="NZ_CP045695.1"/>
</dbReference>
<dbReference type="SMART" id="SM00966">
    <property type="entry name" value="SpoVT_AbrB"/>
    <property type="match status" value="1"/>
</dbReference>
<name>A0A844FBD3_CLOSV</name>
<dbReference type="PROSITE" id="PS51740">
    <property type="entry name" value="SPOVT_ABRB"/>
    <property type="match status" value="1"/>
</dbReference>
<feature type="domain" description="SpoVT-AbrB" evidence="2">
    <location>
        <begin position="4"/>
        <end position="49"/>
    </location>
</feature>
<sequence length="175" mass="19669">MEYATLLNMDRQGRIVIPIQVRKALKLEEGDLLALEANEKNILLRKQTAYIPLDAGLKEFLDILHANVPSRILLCNETKVLAVKNYHAALNMPVTETIRQFVQKETMQLFSLQDGVYPIPSGRYPVSAFFPIPGETRYGSALGLLLCPINDRNFSEMELGCAKMTAAAITRYINQ</sequence>
<reference evidence="3 4" key="1">
    <citation type="submission" date="2019-08" db="EMBL/GenBank/DDBJ databases">
        <title>In-depth cultivation of the pig gut microbiome towards novel bacterial diversity and tailored functional studies.</title>
        <authorList>
            <person name="Wylensek D."/>
            <person name="Hitch T.C.A."/>
            <person name="Clavel T."/>
        </authorList>
    </citation>
    <scope>NUCLEOTIDE SEQUENCE [LARGE SCALE GENOMIC DNA]</scope>
    <source>
        <strain evidence="3 4">BL-389-WT-3D</strain>
    </source>
</reference>
<dbReference type="Gene3D" id="2.10.260.10">
    <property type="match status" value="1"/>
</dbReference>
<organism evidence="3 4">
    <name type="scientific">Clostridium scindens (strain JCM 10418 / VPI 12708)</name>
    <dbReference type="NCBI Taxonomy" id="29347"/>
    <lineage>
        <taxon>Bacteria</taxon>
        <taxon>Bacillati</taxon>
        <taxon>Bacillota</taxon>
        <taxon>Clostridia</taxon>
        <taxon>Lachnospirales</taxon>
        <taxon>Lachnospiraceae</taxon>
    </lineage>
</organism>
<dbReference type="EMBL" id="VUMB01000053">
    <property type="protein sequence ID" value="MSS41817.1"/>
    <property type="molecule type" value="Genomic_DNA"/>
</dbReference>
<dbReference type="Pfam" id="PF04014">
    <property type="entry name" value="MazE_antitoxin"/>
    <property type="match status" value="1"/>
</dbReference>
<evidence type="ECO:0000259" key="2">
    <source>
        <dbReference type="PROSITE" id="PS51740"/>
    </source>
</evidence>
<protein>
    <submittedName>
        <fullName evidence="3">AbrB/MazE/SpoVT family DNA-binding domain-containing protein</fullName>
    </submittedName>
</protein>
<dbReference type="InterPro" id="IPR037914">
    <property type="entry name" value="SpoVT-AbrB_sf"/>
</dbReference>
<accession>A0A844FBD3</accession>
<gene>
    <name evidence="3" type="ORF">FYJ37_16160</name>
</gene>
<keyword evidence="1 3" id="KW-0238">DNA-binding</keyword>
<evidence type="ECO:0000313" key="4">
    <source>
        <dbReference type="Proteomes" id="UP000462363"/>
    </source>
</evidence>